<dbReference type="GeneID" id="7829973"/>
<gene>
    <name evidence="2" type="ORF">TTHERM_00649450</name>
</gene>
<dbReference type="AlphaFoldDB" id="I7LZR5"/>
<reference evidence="3" key="1">
    <citation type="journal article" date="2006" name="PLoS Biol.">
        <title>Macronuclear genome sequence of the ciliate Tetrahymena thermophila, a model eukaryote.</title>
        <authorList>
            <person name="Eisen J.A."/>
            <person name="Coyne R.S."/>
            <person name="Wu M."/>
            <person name="Wu D."/>
            <person name="Thiagarajan M."/>
            <person name="Wortman J.R."/>
            <person name="Badger J.H."/>
            <person name="Ren Q."/>
            <person name="Amedeo P."/>
            <person name="Jones K.M."/>
            <person name="Tallon L.J."/>
            <person name="Delcher A.L."/>
            <person name="Salzberg S.L."/>
            <person name="Silva J.C."/>
            <person name="Haas B.J."/>
            <person name="Majoros W.H."/>
            <person name="Farzad M."/>
            <person name="Carlton J.M."/>
            <person name="Smith R.K. Jr."/>
            <person name="Garg J."/>
            <person name="Pearlman R.E."/>
            <person name="Karrer K.M."/>
            <person name="Sun L."/>
            <person name="Manning G."/>
            <person name="Elde N.C."/>
            <person name="Turkewitz A.P."/>
            <person name="Asai D.J."/>
            <person name="Wilkes D.E."/>
            <person name="Wang Y."/>
            <person name="Cai H."/>
            <person name="Collins K."/>
            <person name="Stewart B.A."/>
            <person name="Lee S.R."/>
            <person name="Wilamowska K."/>
            <person name="Weinberg Z."/>
            <person name="Ruzzo W.L."/>
            <person name="Wloga D."/>
            <person name="Gaertig J."/>
            <person name="Frankel J."/>
            <person name="Tsao C.-C."/>
            <person name="Gorovsky M.A."/>
            <person name="Keeling P.J."/>
            <person name="Waller R.F."/>
            <person name="Patron N.J."/>
            <person name="Cherry J.M."/>
            <person name="Stover N.A."/>
            <person name="Krieger C.J."/>
            <person name="del Toro C."/>
            <person name="Ryder H.F."/>
            <person name="Williamson S.C."/>
            <person name="Barbeau R.A."/>
            <person name="Hamilton E.P."/>
            <person name="Orias E."/>
        </authorList>
    </citation>
    <scope>NUCLEOTIDE SEQUENCE [LARGE SCALE GENOMIC DNA]</scope>
    <source>
        <strain evidence="3">SB210</strain>
    </source>
</reference>
<dbReference type="KEGG" id="tet:TTHERM_00649450"/>
<dbReference type="InterPro" id="IPR036915">
    <property type="entry name" value="Cyclin-like_sf"/>
</dbReference>
<dbReference type="InParanoid" id="I7LZR5"/>
<accession>I7LZR5</accession>
<keyword evidence="3" id="KW-1185">Reference proteome</keyword>
<evidence type="ECO:0000259" key="1">
    <source>
        <dbReference type="Pfam" id="PF00134"/>
    </source>
</evidence>
<dbReference type="SUPFAM" id="SSF47954">
    <property type="entry name" value="Cyclin-like"/>
    <property type="match status" value="1"/>
</dbReference>
<name>I7LZR5_TETTS</name>
<dbReference type="RefSeq" id="XP_001032339.2">
    <property type="nucleotide sequence ID" value="XM_001032339.2"/>
</dbReference>
<organism evidence="2 3">
    <name type="scientific">Tetrahymena thermophila (strain SB210)</name>
    <dbReference type="NCBI Taxonomy" id="312017"/>
    <lineage>
        <taxon>Eukaryota</taxon>
        <taxon>Sar</taxon>
        <taxon>Alveolata</taxon>
        <taxon>Ciliophora</taxon>
        <taxon>Intramacronucleata</taxon>
        <taxon>Oligohymenophorea</taxon>
        <taxon>Hymenostomatida</taxon>
        <taxon>Tetrahymenina</taxon>
        <taxon>Tetrahymenidae</taxon>
        <taxon>Tetrahymena</taxon>
    </lineage>
</organism>
<dbReference type="EMBL" id="GG662698">
    <property type="protein sequence ID" value="EAR84676.2"/>
    <property type="molecule type" value="Genomic_DNA"/>
</dbReference>
<feature type="domain" description="Cyclin N-terminal" evidence="1">
    <location>
        <begin position="26"/>
        <end position="135"/>
    </location>
</feature>
<dbReference type="Gene3D" id="1.10.472.10">
    <property type="entry name" value="Cyclin-like"/>
    <property type="match status" value="1"/>
</dbReference>
<evidence type="ECO:0000313" key="2">
    <source>
        <dbReference type="EMBL" id="EAR84676.2"/>
    </source>
</evidence>
<dbReference type="Pfam" id="PF00134">
    <property type="entry name" value="Cyclin_N"/>
    <property type="match status" value="1"/>
</dbReference>
<sequence length="508" mass="58952">MENKNQTNQNNSSFQSNDLTTLIKQDYEIRNQYCTFSNGLQQNLLYAREKILYWVLDVMEKIELSLRSIEIFVFIFELHWVKNQNSIPKQELQKLALSSLYLVIKEIENEEITVDYLNYMCKNAYSNEEIETQIKDQMNSLPNLNFIITPSILLPAFKIQIDEEDYKTASLFVYQTYDNIISLNSSEILFITLKFIQTSPLINSKYEDENIKAIIKLLAPFISSSLEQLEQIVKEINEFVEQHDDNLSEDFNFPNGSSQDIKIRKMSLECDLSMNQQKQFDGESQILNNISDNSFQDNDHNISIEQEIKSNRANSKHLDQDIQNNKDNDFLLNIFVDKNEKNKQEEMEKPQSCSDCFYFHKSNCNFDSGIFSSFAQLNDLELKGDTISNVSTCTPINSNYNSNNLYNSNNTHFNSLNTQNNMNNSGQLHQASYHSHIQSPNLTSLRSNNKNINNQHFNTNFSSSDNSFAKCMTNSLNKQKQPDDILQSQQNLNSISTRLTLDEEQQIE</sequence>
<proteinExistence type="predicted"/>
<evidence type="ECO:0000313" key="3">
    <source>
        <dbReference type="Proteomes" id="UP000009168"/>
    </source>
</evidence>
<dbReference type="Proteomes" id="UP000009168">
    <property type="component" value="Unassembled WGS sequence"/>
</dbReference>
<dbReference type="InterPro" id="IPR006671">
    <property type="entry name" value="Cyclin_N"/>
</dbReference>
<protein>
    <submittedName>
        <fullName evidence="2">Amine-terminal domain cyclin</fullName>
    </submittedName>
</protein>